<protein>
    <submittedName>
        <fullName evidence="2">Uncharacterized protein</fullName>
    </submittedName>
</protein>
<keyword evidence="3" id="KW-1185">Reference proteome</keyword>
<dbReference type="AlphaFoldDB" id="A0A518ICX3"/>
<proteinExistence type="predicted"/>
<organism evidence="2 3">
    <name type="scientific">Gimesia fumaroli</name>
    <dbReference type="NCBI Taxonomy" id="2527976"/>
    <lineage>
        <taxon>Bacteria</taxon>
        <taxon>Pseudomonadati</taxon>
        <taxon>Planctomycetota</taxon>
        <taxon>Planctomycetia</taxon>
        <taxon>Planctomycetales</taxon>
        <taxon>Planctomycetaceae</taxon>
        <taxon>Gimesia</taxon>
    </lineage>
</organism>
<dbReference type="Proteomes" id="UP000318313">
    <property type="component" value="Chromosome"/>
</dbReference>
<feature type="compositionally biased region" description="Basic and acidic residues" evidence="1">
    <location>
        <begin position="271"/>
        <end position="289"/>
    </location>
</feature>
<gene>
    <name evidence="2" type="ORF">Enr17x_29960</name>
</gene>
<feature type="region of interest" description="Disordered" evidence="1">
    <location>
        <begin position="251"/>
        <end position="289"/>
    </location>
</feature>
<evidence type="ECO:0000313" key="3">
    <source>
        <dbReference type="Proteomes" id="UP000318313"/>
    </source>
</evidence>
<sequence>MKISNMNWFGSAMTRQRRSQFQQNAIFPGRFRGRLSSLLVFACCLVGLFFMPDLTAGEQKDPTAPRLIVRDVSVFLVSAHGKKLNDAALFRSTTPGYMLSRRLSADASESDQPAPLGLITFEGPPVKDIDVLVEFPSGRFLSHWPTARIQSKRIYWRAQNLSKENTLSMQIPESHWLSHLQTADRLFVKGIDKCERFILYDVELNHTPRITLSHTKDGFQIQNQEAFPLKNVTVVQPTDKKTDWRLATVDLVPSPEKTEKKPVAKPTEAASTKKGDPLSDESLTKKAKVEQAKEKAKQLAALGNKLKEVGVLPSVSVPAAKAAEKSATPSLRKAPPVDVPFQSAAPLSREQVLAEWEKKLETLDLGQPEITHVLKILGQHAFREDQATIVYCMDESYLDKILPLEITPFPDVVRRTAIVILLDADPALLKRIDQLIVQLGDPKWEKRNEAQKKLEEYGKAAQVQLQKATKNKDLEIVFRAEQILEKIK</sequence>
<evidence type="ECO:0000313" key="2">
    <source>
        <dbReference type="EMBL" id="QDV50951.1"/>
    </source>
</evidence>
<name>A0A518ICX3_9PLAN</name>
<accession>A0A518ICX3</accession>
<dbReference type="EMBL" id="CP037452">
    <property type="protein sequence ID" value="QDV50951.1"/>
    <property type="molecule type" value="Genomic_DNA"/>
</dbReference>
<reference evidence="2 3" key="1">
    <citation type="submission" date="2019-03" db="EMBL/GenBank/DDBJ databases">
        <title>Deep-cultivation of Planctomycetes and their phenomic and genomic characterization uncovers novel biology.</title>
        <authorList>
            <person name="Wiegand S."/>
            <person name="Jogler M."/>
            <person name="Boedeker C."/>
            <person name="Pinto D."/>
            <person name="Vollmers J."/>
            <person name="Rivas-Marin E."/>
            <person name="Kohn T."/>
            <person name="Peeters S.H."/>
            <person name="Heuer A."/>
            <person name="Rast P."/>
            <person name="Oberbeckmann S."/>
            <person name="Bunk B."/>
            <person name="Jeske O."/>
            <person name="Meyerdierks A."/>
            <person name="Storesund J.E."/>
            <person name="Kallscheuer N."/>
            <person name="Luecker S."/>
            <person name="Lage O.M."/>
            <person name="Pohl T."/>
            <person name="Merkel B.J."/>
            <person name="Hornburger P."/>
            <person name="Mueller R.-W."/>
            <person name="Bruemmer F."/>
            <person name="Labrenz M."/>
            <person name="Spormann A.M."/>
            <person name="Op den Camp H."/>
            <person name="Overmann J."/>
            <person name="Amann R."/>
            <person name="Jetten M.S.M."/>
            <person name="Mascher T."/>
            <person name="Medema M.H."/>
            <person name="Devos D.P."/>
            <person name="Kaster A.-K."/>
            <person name="Ovreas L."/>
            <person name="Rohde M."/>
            <person name="Galperin M.Y."/>
            <person name="Jogler C."/>
        </authorList>
    </citation>
    <scope>NUCLEOTIDE SEQUENCE [LARGE SCALE GENOMIC DNA]</scope>
    <source>
        <strain evidence="2 3">Enr17</strain>
    </source>
</reference>
<dbReference type="KEGG" id="gfm:Enr17x_29960"/>
<evidence type="ECO:0000256" key="1">
    <source>
        <dbReference type="SAM" id="MobiDB-lite"/>
    </source>
</evidence>